<evidence type="ECO:0000313" key="2">
    <source>
        <dbReference type="EMBL" id="VEL22901.1"/>
    </source>
</evidence>
<proteinExistence type="predicted"/>
<reference evidence="2" key="1">
    <citation type="submission" date="2018-11" db="EMBL/GenBank/DDBJ databases">
        <authorList>
            <consortium name="Pathogen Informatics"/>
        </authorList>
    </citation>
    <scope>NUCLEOTIDE SEQUENCE</scope>
</reference>
<feature type="region of interest" description="Disordered" evidence="1">
    <location>
        <begin position="45"/>
        <end position="81"/>
    </location>
</feature>
<dbReference type="AlphaFoldDB" id="A0A448WXW5"/>
<comment type="caution">
    <text evidence="2">The sequence shown here is derived from an EMBL/GenBank/DDBJ whole genome shotgun (WGS) entry which is preliminary data.</text>
</comment>
<name>A0A448WXW5_9PLAT</name>
<protein>
    <submittedName>
        <fullName evidence="2">Uncharacterized protein</fullName>
    </submittedName>
</protein>
<accession>A0A448WXW5</accession>
<gene>
    <name evidence="2" type="ORF">PXEA_LOCUS16341</name>
</gene>
<feature type="compositionally biased region" description="Basic and acidic residues" evidence="1">
    <location>
        <begin position="45"/>
        <end position="54"/>
    </location>
</feature>
<dbReference type="EMBL" id="CAAALY010058975">
    <property type="protein sequence ID" value="VEL22901.1"/>
    <property type="molecule type" value="Genomic_DNA"/>
</dbReference>
<evidence type="ECO:0000313" key="3">
    <source>
        <dbReference type="Proteomes" id="UP000784294"/>
    </source>
</evidence>
<dbReference type="Proteomes" id="UP000784294">
    <property type="component" value="Unassembled WGS sequence"/>
</dbReference>
<evidence type="ECO:0000256" key="1">
    <source>
        <dbReference type="SAM" id="MobiDB-lite"/>
    </source>
</evidence>
<organism evidence="2 3">
    <name type="scientific">Protopolystoma xenopodis</name>
    <dbReference type="NCBI Taxonomy" id="117903"/>
    <lineage>
        <taxon>Eukaryota</taxon>
        <taxon>Metazoa</taxon>
        <taxon>Spiralia</taxon>
        <taxon>Lophotrochozoa</taxon>
        <taxon>Platyhelminthes</taxon>
        <taxon>Monogenea</taxon>
        <taxon>Polyopisthocotylea</taxon>
        <taxon>Polystomatidea</taxon>
        <taxon>Polystomatidae</taxon>
        <taxon>Protopolystoma</taxon>
    </lineage>
</organism>
<sequence length="81" mass="9336">MTEARSTEATDIIRATTSAMVYEDSTEQAVEISWKASIRLEKRRQKEEAKRQRELALSAEEVAEQEDEEDEDAVDDEEEDN</sequence>
<feature type="compositionally biased region" description="Acidic residues" evidence="1">
    <location>
        <begin position="61"/>
        <end position="81"/>
    </location>
</feature>
<keyword evidence="3" id="KW-1185">Reference proteome</keyword>